<dbReference type="InterPro" id="IPR018771">
    <property type="entry name" value="PocR_dom"/>
</dbReference>
<dbReference type="GO" id="GO:0003677">
    <property type="term" value="F:DNA binding"/>
    <property type="evidence" value="ECO:0007669"/>
    <property type="project" value="InterPro"/>
</dbReference>
<name>A0A2C6MDN0_9FIRM</name>
<comment type="caution">
    <text evidence="3">The sequence shown here is derived from an EMBL/GenBank/DDBJ whole genome shotgun (WGS) entry which is preliminary data.</text>
</comment>
<feature type="region of interest" description="Disordered" evidence="1">
    <location>
        <begin position="515"/>
        <end position="549"/>
    </location>
</feature>
<feature type="domain" description="HTH cro/C1-type" evidence="2">
    <location>
        <begin position="5"/>
        <end position="60"/>
    </location>
</feature>
<evidence type="ECO:0000256" key="1">
    <source>
        <dbReference type="SAM" id="MobiDB-lite"/>
    </source>
</evidence>
<evidence type="ECO:0000313" key="3">
    <source>
        <dbReference type="EMBL" id="PHJ37443.1"/>
    </source>
</evidence>
<dbReference type="PANTHER" id="PTHR43155:SF2">
    <property type="entry name" value="CYCLIC DI-GMP PHOSPHODIESTERASE PA4108"/>
    <property type="match status" value="1"/>
</dbReference>
<dbReference type="SUPFAM" id="SSF55781">
    <property type="entry name" value="GAF domain-like"/>
    <property type="match status" value="1"/>
</dbReference>
<dbReference type="SMART" id="SM00065">
    <property type="entry name" value="GAF"/>
    <property type="match status" value="1"/>
</dbReference>
<feature type="region of interest" description="Disordered" evidence="1">
    <location>
        <begin position="79"/>
        <end position="110"/>
    </location>
</feature>
<feature type="compositionally biased region" description="Basic residues" evidence="1">
    <location>
        <begin position="520"/>
        <end position="532"/>
    </location>
</feature>
<dbReference type="SMART" id="SM00530">
    <property type="entry name" value="HTH_XRE"/>
    <property type="match status" value="1"/>
</dbReference>
<dbReference type="EMBL" id="AWQQ01000091">
    <property type="protein sequence ID" value="PHJ37443.1"/>
    <property type="molecule type" value="Genomic_DNA"/>
</dbReference>
<accession>A0A2C6MDN0</accession>
<feature type="region of interest" description="Disordered" evidence="1">
    <location>
        <begin position="120"/>
        <end position="139"/>
    </location>
</feature>
<dbReference type="InterPro" id="IPR001387">
    <property type="entry name" value="Cro/C1-type_HTH"/>
</dbReference>
<organism evidence="3 4">
    <name type="scientific">Desulforamulus profundi</name>
    <dbReference type="NCBI Taxonomy" id="1383067"/>
    <lineage>
        <taxon>Bacteria</taxon>
        <taxon>Bacillati</taxon>
        <taxon>Bacillota</taxon>
        <taxon>Clostridia</taxon>
        <taxon>Eubacteriales</taxon>
        <taxon>Peptococcaceae</taxon>
        <taxon>Desulforamulus</taxon>
    </lineage>
</organism>
<reference evidence="3 4" key="1">
    <citation type="submission" date="2013-09" db="EMBL/GenBank/DDBJ databases">
        <title>Biodegradation of hydrocarbons in the deep terrestrial subsurface : characterization of a microbial consortium composed of two Desulfotomaculum species originating from a deep geological formation.</title>
        <authorList>
            <person name="Aullo T."/>
            <person name="Berlendis S."/>
            <person name="Lascourreges J.-F."/>
            <person name="Dessort D."/>
            <person name="Saint-Laurent S."/>
            <person name="Schraauwers B."/>
            <person name="Mas J."/>
            <person name="Magot M."/>
            <person name="Ranchou-Peyruse A."/>
        </authorList>
    </citation>
    <scope>NUCLEOTIDE SEQUENCE [LARGE SCALE GENOMIC DNA]</scope>
    <source>
        <strain evidence="3 4">Bs107</strain>
    </source>
</reference>
<dbReference type="Pfam" id="PF01590">
    <property type="entry name" value="GAF"/>
    <property type="match status" value="1"/>
</dbReference>
<dbReference type="Pfam" id="PF01381">
    <property type="entry name" value="HTH_3"/>
    <property type="match status" value="1"/>
</dbReference>
<protein>
    <submittedName>
        <fullName evidence="3">XRE family transcriptional regulator</fullName>
    </submittedName>
</protein>
<dbReference type="InterPro" id="IPR010982">
    <property type="entry name" value="Lambda_DNA-bd_dom_sf"/>
</dbReference>
<keyword evidence="4" id="KW-1185">Reference proteome</keyword>
<proteinExistence type="predicted"/>
<dbReference type="PROSITE" id="PS50943">
    <property type="entry name" value="HTH_CROC1"/>
    <property type="match status" value="1"/>
</dbReference>
<feature type="compositionally biased region" description="Polar residues" evidence="1">
    <location>
        <begin position="79"/>
        <end position="93"/>
    </location>
</feature>
<evidence type="ECO:0000259" key="2">
    <source>
        <dbReference type="PROSITE" id="PS50943"/>
    </source>
</evidence>
<dbReference type="AlphaFoldDB" id="A0A2C6MDN0"/>
<evidence type="ECO:0000313" key="4">
    <source>
        <dbReference type="Proteomes" id="UP000222564"/>
    </source>
</evidence>
<dbReference type="Gene3D" id="1.10.260.40">
    <property type="entry name" value="lambda repressor-like DNA-binding domains"/>
    <property type="match status" value="1"/>
</dbReference>
<dbReference type="Pfam" id="PF10114">
    <property type="entry name" value="PocR"/>
    <property type="match status" value="1"/>
</dbReference>
<dbReference type="PANTHER" id="PTHR43155">
    <property type="entry name" value="CYCLIC DI-GMP PHOSPHODIESTERASE PA4108-RELATED"/>
    <property type="match status" value="1"/>
</dbReference>
<sequence>MREKLQAARRSMGYTQKQMAKMLGYKSKSQYSMIENGQRGVSVEHAIKIASILQKPVEELFNAAAVHNLLTTSSAGLQRAATGQASNPSSNQGKRPAAMAPAEPGQRLRTSPAEAFASLKGGHQEPAGATAGPERKPDRLENNHVEWQKIRLADFLDLTVLQQVIDHLAKSLGLAYLITDATGDPVTGISNPSRFCNLINLNTEGQRRCTITRVRNTLSVLGTSQHKHCSCHTGLVHIAVPITVHGLPVGALLGGNIAIAPPQKEDVRRLAGELGLDPDELWTAAAEVPVWSREQLNETIRLFSSVSNIISQLFYDRYQLQQIIAMNRRIASSLDIETISRQTVNAVAEILRTRYCILRLLDEERQELVIRAAQGLPEDICTMATAVPVADTVIERLLQGGEPLAVPDIRENHEFRRFIYLDEDTRAALVVPLTVHGRTIGTLAAYLSKPHIFTQWEIEIVSTIARQAARAVENAWLDENLRGYYLTTIRAIAAAVDAKDIYTRGQFPTECNCSGAPSSRKFRRRRLSRRAQRGRDLPGCPDYPRSRRL</sequence>
<dbReference type="InterPro" id="IPR003018">
    <property type="entry name" value="GAF"/>
</dbReference>
<dbReference type="InterPro" id="IPR029016">
    <property type="entry name" value="GAF-like_dom_sf"/>
</dbReference>
<dbReference type="CDD" id="cd00093">
    <property type="entry name" value="HTH_XRE"/>
    <property type="match status" value="1"/>
</dbReference>
<dbReference type="Gene3D" id="3.30.450.40">
    <property type="match status" value="1"/>
</dbReference>
<dbReference type="SUPFAM" id="SSF47413">
    <property type="entry name" value="lambda repressor-like DNA-binding domains"/>
    <property type="match status" value="1"/>
</dbReference>
<dbReference type="Proteomes" id="UP000222564">
    <property type="component" value="Unassembled WGS sequence"/>
</dbReference>
<gene>
    <name evidence="3" type="ORF">P378_16240</name>
</gene>